<comment type="caution">
    <text evidence="6">The sequence shown here is derived from an EMBL/GenBank/DDBJ whole genome shotgun (WGS) entry which is preliminary data.</text>
</comment>
<dbReference type="VEuPathDB" id="FungiDB:VP01_227g9"/>
<dbReference type="Pfam" id="PF00069">
    <property type="entry name" value="Pkinase"/>
    <property type="match status" value="2"/>
</dbReference>
<dbReference type="GO" id="GO:0045719">
    <property type="term" value="P:negative regulation of glycogen biosynthetic process"/>
    <property type="evidence" value="ECO:0007669"/>
    <property type="project" value="TreeGrafter"/>
</dbReference>
<feature type="compositionally biased region" description="Low complexity" evidence="4">
    <location>
        <begin position="89"/>
        <end position="104"/>
    </location>
</feature>
<keyword evidence="7" id="KW-1185">Reference proteome</keyword>
<dbReference type="PROSITE" id="PS50011">
    <property type="entry name" value="PROTEIN_KINASE_DOM"/>
    <property type="match status" value="1"/>
</dbReference>
<keyword evidence="1 3" id="KW-0547">Nucleotide-binding</keyword>
<name>A0A0L6V8V9_9BASI</name>
<dbReference type="OrthoDB" id="10252171at2759"/>
<feature type="compositionally biased region" description="Polar residues" evidence="4">
    <location>
        <begin position="17"/>
        <end position="32"/>
    </location>
</feature>
<evidence type="ECO:0000256" key="4">
    <source>
        <dbReference type="SAM" id="MobiDB-lite"/>
    </source>
</evidence>
<dbReference type="InterPro" id="IPR000719">
    <property type="entry name" value="Prot_kinase_dom"/>
</dbReference>
<evidence type="ECO:0000313" key="6">
    <source>
        <dbReference type="EMBL" id="KNZ56952.1"/>
    </source>
</evidence>
<dbReference type="InterPro" id="IPR017441">
    <property type="entry name" value="Protein_kinase_ATP_BS"/>
</dbReference>
<gene>
    <name evidence="6" type="ORF">VP01_227g9</name>
</gene>
<reference evidence="6 7" key="1">
    <citation type="submission" date="2015-08" db="EMBL/GenBank/DDBJ databases">
        <title>Next Generation Sequencing and Analysis of the Genome of Puccinia sorghi L Schw, the Causal Agent of Maize Common Rust.</title>
        <authorList>
            <person name="Rochi L."/>
            <person name="Burguener G."/>
            <person name="Darino M."/>
            <person name="Turjanski A."/>
            <person name="Kreff E."/>
            <person name="Dieguez M.J."/>
            <person name="Sacco F."/>
        </authorList>
    </citation>
    <scope>NUCLEOTIDE SEQUENCE [LARGE SCALE GENOMIC DNA]</scope>
    <source>
        <strain evidence="6 7">RO10H11247</strain>
    </source>
</reference>
<evidence type="ECO:0000256" key="2">
    <source>
        <dbReference type="ARBA" id="ARBA00022840"/>
    </source>
</evidence>
<dbReference type="PANTHER" id="PTHR24346">
    <property type="entry name" value="MAP/MICROTUBULE AFFINITY-REGULATING KINASE"/>
    <property type="match status" value="1"/>
</dbReference>
<dbReference type="GO" id="GO:0005829">
    <property type="term" value="C:cytosol"/>
    <property type="evidence" value="ECO:0007669"/>
    <property type="project" value="TreeGrafter"/>
</dbReference>
<keyword evidence="6" id="KW-0808">Transferase</keyword>
<accession>A0A0L6V8V9</accession>
<dbReference type="PANTHER" id="PTHR24346:SF72">
    <property type="entry name" value="CAMK PROTEIN KINASE"/>
    <property type="match status" value="1"/>
</dbReference>
<proteinExistence type="predicted"/>
<feature type="compositionally biased region" description="Polar residues" evidence="4">
    <location>
        <begin position="43"/>
        <end position="53"/>
    </location>
</feature>
<dbReference type="InterPro" id="IPR008271">
    <property type="entry name" value="Ser/Thr_kinase_AS"/>
</dbReference>
<dbReference type="GO" id="GO:0005524">
    <property type="term" value="F:ATP binding"/>
    <property type="evidence" value="ECO:0007669"/>
    <property type="project" value="UniProtKB-UniRule"/>
</dbReference>
<dbReference type="FunFam" id="3.30.200.20:FF:000314">
    <property type="entry name" value="Serine/threonine protein kinase"/>
    <property type="match status" value="1"/>
</dbReference>
<feature type="region of interest" description="Disordered" evidence="4">
    <location>
        <begin position="359"/>
        <end position="381"/>
    </location>
</feature>
<dbReference type="STRING" id="27349.A0A0L6V8V9"/>
<sequence length="583" mass="65109">MKSAYQLSPIPPFRAQPSKTTASSIFASSPATAVSRESLEAADTSSQLTSFSFNKKRPPPLKRYSRSNLSSIDPDEGPDGTQKMISDYSRVSPRSGSRPLSPLSTAQGGDTHRAHIQPRVQPGRPGHYAPAIHRPSMSASKSCRGSISTPGVDANLTPPATPNSREAIFVQPKSTVFISKSINANLPPTPNTSPFQKVSPLLPTTVSAKALSAHKLHPIFAANYALGDELGSGGFGFVVQATRLTDSMQCAVKFIYKEKIPQQAWVRDERWEDDNDKNGIQRTTDGIKRVPLEAYVLKTIRHRGVVAFVELFEDSTYVYLIMEHHGSPWTASEKENKAPSFLKKLPIVGLLQPSPKKPVTGGLKLQMGPEPRKSSLSLPPQMPGMMRRSSCDLFECIEQHSRLPERYAKYVFAQLIDVVGCLHYNGFVHRDIKDENIVIDDKYRMKLIDFGSTYLFDYRQEPQSLNRFFGTLNFAAPELIRKGSYQPMAAEIWSLGILLSILVTGESFFHDTEAIKHYKASPPSNPISESCMDLIFRCLAYKPEDRWNCFKIRTHPWLTDCQWSWSDLPTDACTESITRVRKL</sequence>
<protein>
    <submittedName>
        <fullName evidence="6">CAMK protein kinase</fullName>
    </submittedName>
</protein>
<evidence type="ECO:0000259" key="5">
    <source>
        <dbReference type="PROSITE" id="PS50011"/>
    </source>
</evidence>
<dbReference type="PROSITE" id="PS00107">
    <property type="entry name" value="PROTEIN_KINASE_ATP"/>
    <property type="match status" value="1"/>
</dbReference>
<evidence type="ECO:0000256" key="3">
    <source>
        <dbReference type="PROSITE-ProRule" id="PRU10141"/>
    </source>
</evidence>
<dbReference type="Proteomes" id="UP000037035">
    <property type="component" value="Unassembled WGS sequence"/>
</dbReference>
<organism evidence="6 7">
    <name type="scientific">Puccinia sorghi</name>
    <dbReference type="NCBI Taxonomy" id="27349"/>
    <lineage>
        <taxon>Eukaryota</taxon>
        <taxon>Fungi</taxon>
        <taxon>Dikarya</taxon>
        <taxon>Basidiomycota</taxon>
        <taxon>Pucciniomycotina</taxon>
        <taxon>Pucciniomycetes</taxon>
        <taxon>Pucciniales</taxon>
        <taxon>Pucciniaceae</taxon>
        <taxon>Puccinia</taxon>
    </lineage>
</organism>
<dbReference type="SMART" id="SM00220">
    <property type="entry name" value="S_TKc"/>
    <property type="match status" value="1"/>
</dbReference>
<dbReference type="PROSITE" id="PS00108">
    <property type="entry name" value="PROTEIN_KINASE_ST"/>
    <property type="match status" value="1"/>
</dbReference>
<dbReference type="InterPro" id="IPR011009">
    <property type="entry name" value="Kinase-like_dom_sf"/>
</dbReference>
<evidence type="ECO:0000313" key="7">
    <source>
        <dbReference type="Proteomes" id="UP000037035"/>
    </source>
</evidence>
<feature type="domain" description="Protein kinase" evidence="5">
    <location>
        <begin position="224"/>
        <end position="558"/>
    </location>
</feature>
<dbReference type="SUPFAM" id="SSF56112">
    <property type="entry name" value="Protein kinase-like (PK-like)"/>
    <property type="match status" value="2"/>
</dbReference>
<dbReference type="Gene3D" id="3.30.200.20">
    <property type="entry name" value="Phosphorylase Kinase, domain 1"/>
    <property type="match status" value="1"/>
</dbReference>
<keyword evidence="2 3" id="KW-0067">ATP-binding</keyword>
<dbReference type="EMBL" id="LAVV01007147">
    <property type="protein sequence ID" value="KNZ56952.1"/>
    <property type="molecule type" value="Genomic_DNA"/>
</dbReference>
<feature type="compositionally biased region" description="Basic residues" evidence="4">
    <location>
        <begin position="54"/>
        <end position="65"/>
    </location>
</feature>
<evidence type="ECO:0000256" key="1">
    <source>
        <dbReference type="ARBA" id="ARBA00022741"/>
    </source>
</evidence>
<dbReference type="Gene3D" id="1.10.510.10">
    <property type="entry name" value="Transferase(Phosphotransferase) domain 1"/>
    <property type="match status" value="1"/>
</dbReference>
<dbReference type="GO" id="GO:0005634">
    <property type="term" value="C:nucleus"/>
    <property type="evidence" value="ECO:0007669"/>
    <property type="project" value="TreeGrafter"/>
</dbReference>
<dbReference type="GO" id="GO:0035556">
    <property type="term" value="P:intracellular signal transduction"/>
    <property type="evidence" value="ECO:0007669"/>
    <property type="project" value="TreeGrafter"/>
</dbReference>
<dbReference type="GO" id="GO:0004674">
    <property type="term" value="F:protein serine/threonine kinase activity"/>
    <property type="evidence" value="ECO:0007669"/>
    <property type="project" value="TreeGrafter"/>
</dbReference>
<dbReference type="AlphaFoldDB" id="A0A0L6V8V9"/>
<feature type="region of interest" description="Disordered" evidence="4">
    <location>
        <begin position="1"/>
        <end position="124"/>
    </location>
</feature>
<keyword evidence="6" id="KW-0418">Kinase</keyword>
<feature type="binding site" evidence="3">
    <location>
        <position position="253"/>
    </location>
    <ligand>
        <name>ATP</name>
        <dbReference type="ChEBI" id="CHEBI:30616"/>
    </ligand>
</feature>